<dbReference type="GO" id="GO:0016740">
    <property type="term" value="F:transferase activity"/>
    <property type="evidence" value="ECO:0007669"/>
    <property type="project" value="UniProtKB-KW"/>
</dbReference>
<dbReference type="InterPro" id="IPR011763">
    <property type="entry name" value="COA_CT_C"/>
</dbReference>
<feature type="domain" description="CoA carboxyltransferase N-terminal" evidence="1">
    <location>
        <begin position="7"/>
        <end position="263"/>
    </location>
</feature>
<gene>
    <name evidence="3" type="ORF">CVV64_10565</name>
</gene>
<dbReference type="AlphaFoldDB" id="A0A2N1PPA0"/>
<evidence type="ECO:0000313" key="3">
    <source>
        <dbReference type="EMBL" id="PKK90163.1"/>
    </source>
</evidence>
<evidence type="ECO:0000313" key="4">
    <source>
        <dbReference type="Proteomes" id="UP000233256"/>
    </source>
</evidence>
<organism evidence="3 4">
    <name type="scientific">Candidatus Wallbacteria bacterium HGW-Wallbacteria-1</name>
    <dbReference type="NCBI Taxonomy" id="2013854"/>
    <lineage>
        <taxon>Bacteria</taxon>
        <taxon>Candidatus Walliibacteriota</taxon>
    </lineage>
</organism>
<sequence>METENNVSPATALLLKKRAEALAGGGARRIDGQHKKGKLTARERIAILLDPGTFQEIDMFVTTRATDFGLDEKRYPGDGVVCGFGTIDGRLAYVYAQDFTILGGSLGEMCGRKISKIMDMAVSAGAPVIALNDSGGARIQEGVLSLSGYGDIFLRNVEMSGVVPQIAAILGPCAGGAVYSPAIMDFIFMVRNTSHMFITGPEVIKAVTNEDVTFDDLGSARVHTEISGVSHFSVANDEECLAAIRKLISFIPSNNMENPPVVETRDDPGRTDNELESFVPENPNKPYDVHDIIGRVVDDGDFFEVQGDRSRNLVVGFGRFNGRSVGVVANNPKELAGVLDIDSAVKGARFVRFCDAFNIPLVVFQDVPGFLPGVDQETGGIIRHGAKLLYAFAEATVPKITVILRKSYGGAYLVMNSKHLGADLVLAWPTAEVAVMGPQGAINIIFRGELAEARKSAIISSMGWDPAKVEADRAGNLTCNGAAPGEEAMTKGVEAEEEKRQELIASYKEKFANPYLPAQYGFIDEVIIPAETRQKLIIALEALSGKRKNKPARKHGNIPL</sequence>
<dbReference type="Gene3D" id="3.90.226.10">
    <property type="entry name" value="2-enoyl-CoA Hydratase, Chain A, domain 1"/>
    <property type="match status" value="2"/>
</dbReference>
<keyword evidence="3" id="KW-0808">Transferase</keyword>
<dbReference type="GO" id="GO:0003989">
    <property type="term" value="F:acetyl-CoA carboxylase activity"/>
    <property type="evidence" value="ECO:0007669"/>
    <property type="project" value="InterPro"/>
</dbReference>
<dbReference type="GO" id="GO:0006633">
    <property type="term" value="P:fatty acid biosynthetic process"/>
    <property type="evidence" value="ECO:0007669"/>
    <property type="project" value="InterPro"/>
</dbReference>
<dbReference type="Proteomes" id="UP000233256">
    <property type="component" value="Unassembled WGS sequence"/>
</dbReference>
<dbReference type="PANTHER" id="PTHR43842">
    <property type="entry name" value="PROPIONYL-COA CARBOXYLASE BETA CHAIN"/>
    <property type="match status" value="1"/>
</dbReference>
<dbReference type="InterPro" id="IPR000438">
    <property type="entry name" value="Acetyl_CoA_COase_Trfase_b_su"/>
</dbReference>
<dbReference type="GO" id="GO:0004658">
    <property type="term" value="F:propionyl-CoA carboxylase activity"/>
    <property type="evidence" value="ECO:0007669"/>
    <property type="project" value="TreeGrafter"/>
</dbReference>
<reference evidence="3 4" key="1">
    <citation type="journal article" date="2017" name="ISME J.">
        <title>Potential for microbial H2 and metal transformations associated with novel bacteria and archaea in deep terrestrial subsurface sediments.</title>
        <authorList>
            <person name="Hernsdorf A.W."/>
            <person name="Amano Y."/>
            <person name="Miyakawa K."/>
            <person name="Ise K."/>
            <person name="Suzuki Y."/>
            <person name="Anantharaman K."/>
            <person name="Probst A."/>
            <person name="Burstein D."/>
            <person name="Thomas B.C."/>
            <person name="Banfield J.F."/>
        </authorList>
    </citation>
    <scope>NUCLEOTIDE SEQUENCE [LARGE SCALE GENOMIC DNA]</scope>
    <source>
        <strain evidence="3">HGW-Wallbacteria-1</strain>
    </source>
</reference>
<dbReference type="FunFam" id="3.90.226.10:FF:000016">
    <property type="entry name" value="Propionyl-CoA carboxylase, beta subunit"/>
    <property type="match status" value="1"/>
</dbReference>
<dbReference type="GO" id="GO:0009317">
    <property type="term" value="C:acetyl-CoA carboxylase complex"/>
    <property type="evidence" value="ECO:0007669"/>
    <property type="project" value="InterPro"/>
</dbReference>
<dbReference type="PROSITE" id="PS50989">
    <property type="entry name" value="COA_CT_CTER"/>
    <property type="match status" value="1"/>
</dbReference>
<dbReference type="InterPro" id="IPR029045">
    <property type="entry name" value="ClpP/crotonase-like_dom_sf"/>
</dbReference>
<accession>A0A2N1PPA0</accession>
<dbReference type="PRINTS" id="PR01070">
    <property type="entry name" value="ACCCTRFRASEB"/>
</dbReference>
<name>A0A2N1PPA0_9BACT</name>
<dbReference type="InterPro" id="IPR051047">
    <property type="entry name" value="AccD/PCCB"/>
</dbReference>
<dbReference type="EMBL" id="PGXC01000007">
    <property type="protein sequence ID" value="PKK90163.1"/>
    <property type="molecule type" value="Genomic_DNA"/>
</dbReference>
<dbReference type="PANTHER" id="PTHR43842:SF2">
    <property type="entry name" value="PROPIONYL-COA CARBOXYLASE BETA CHAIN, MITOCHONDRIAL"/>
    <property type="match status" value="1"/>
</dbReference>
<protein>
    <submittedName>
        <fullName evidence="3">Methylmalonyl-CoA carboxyltransferase</fullName>
    </submittedName>
</protein>
<dbReference type="PROSITE" id="PS50980">
    <property type="entry name" value="COA_CT_NTER"/>
    <property type="match status" value="1"/>
</dbReference>
<dbReference type="InterPro" id="IPR034733">
    <property type="entry name" value="AcCoA_carboxyl_beta"/>
</dbReference>
<dbReference type="Pfam" id="PF01039">
    <property type="entry name" value="Carboxyl_trans"/>
    <property type="match status" value="1"/>
</dbReference>
<proteinExistence type="predicted"/>
<feature type="domain" description="CoA carboxyltransferase C-terminal" evidence="2">
    <location>
        <begin position="270"/>
        <end position="542"/>
    </location>
</feature>
<evidence type="ECO:0000259" key="2">
    <source>
        <dbReference type="PROSITE" id="PS50989"/>
    </source>
</evidence>
<dbReference type="InterPro" id="IPR011762">
    <property type="entry name" value="COA_CT_N"/>
</dbReference>
<evidence type="ECO:0000259" key="1">
    <source>
        <dbReference type="PROSITE" id="PS50980"/>
    </source>
</evidence>
<dbReference type="SUPFAM" id="SSF52096">
    <property type="entry name" value="ClpP/crotonase"/>
    <property type="match status" value="2"/>
</dbReference>
<comment type="caution">
    <text evidence="3">The sequence shown here is derived from an EMBL/GenBank/DDBJ whole genome shotgun (WGS) entry which is preliminary data.</text>
</comment>